<proteinExistence type="predicted"/>
<dbReference type="InterPro" id="IPR019700">
    <property type="entry name" value="Sigma-G_inhibitor_Gin"/>
</dbReference>
<dbReference type="EMBL" id="JAUSUA010000009">
    <property type="protein sequence ID" value="MDQ0209149.1"/>
    <property type="molecule type" value="Genomic_DNA"/>
</dbReference>
<keyword evidence="2" id="KW-1185">Reference proteome</keyword>
<evidence type="ECO:0000313" key="1">
    <source>
        <dbReference type="EMBL" id="MDQ0209149.1"/>
    </source>
</evidence>
<dbReference type="Proteomes" id="UP001225034">
    <property type="component" value="Unassembled WGS sequence"/>
</dbReference>
<gene>
    <name evidence="1" type="ORF">J2S05_003989</name>
</gene>
<evidence type="ECO:0008006" key="3">
    <source>
        <dbReference type="Google" id="ProtNLM"/>
    </source>
</evidence>
<dbReference type="Pfam" id="PF10764">
    <property type="entry name" value="Gin"/>
    <property type="match status" value="1"/>
</dbReference>
<name>A0ABT9YMQ0_9BACI</name>
<reference evidence="1 2" key="1">
    <citation type="submission" date="2023-07" db="EMBL/GenBank/DDBJ databases">
        <title>Genomic Encyclopedia of Type Strains, Phase IV (KMG-IV): sequencing the most valuable type-strain genomes for metagenomic binning, comparative biology and taxonomic classification.</title>
        <authorList>
            <person name="Goeker M."/>
        </authorList>
    </citation>
    <scope>NUCLEOTIDE SEQUENCE [LARGE SCALE GENOMIC DNA]</scope>
    <source>
        <strain evidence="1 2">DSM 19154</strain>
    </source>
</reference>
<dbReference type="RefSeq" id="WP_306985793.1">
    <property type="nucleotide sequence ID" value="NZ_JAUSUA010000009.1"/>
</dbReference>
<accession>A0ABT9YMQ0</accession>
<organism evidence="1 2">
    <name type="scientific">Alkalicoccobacillus murimartini</name>
    <dbReference type="NCBI Taxonomy" id="171685"/>
    <lineage>
        <taxon>Bacteria</taxon>
        <taxon>Bacillati</taxon>
        <taxon>Bacillota</taxon>
        <taxon>Bacilli</taxon>
        <taxon>Bacillales</taxon>
        <taxon>Bacillaceae</taxon>
        <taxon>Alkalicoccobacillus</taxon>
    </lineage>
</organism>
<comment type="caution">
    <text evidence="1">The sequence shown here is derived from an EMBL/GenBank/DDBJ whole genome shotgun (WGS) entry which is preliminary data.</text>
</comment>
<evidence type="ECO:0000313" key="2">
    <source>
        <dbReference type="Proteomes" id="UP001225034"/>
    </source>
</evidence>
<protein>
    <recommendedName>
        <fullName evidence="3">Sigma factor G inhibitor Gin</fullName>
    </recommendedName>
</protein>
<sequence>MKKTSVIHVQLGHTCLICETRKTEGYKLCHSFVCESCERKIVTTDVRADDYMIFVNKMRGILPGQY</sequence>